<reference evidence="2 3" key="1">
    <citation type="submission" date="2018-03" db="EMBL/GenBank/DDBJ databases">
        <title>Genome sequence of Clostridium liquoris DSM 100320.</title>
        <authorList>
            <person name="Poehlein A."/>
            <person name="Daniel R."/>
        </authorList>
    </citation>
    <scope>NUCLEOTIDE SEQUENCE [LARGE SCALE GENOMIC DNA]</scope>
    <source>
        <strain evidence="2 3">DSM 100320</strain>
    </source>
</reference>
<dbReference type="AlphaFoldDB" id="A0A2T0AZY1"/>
<dbReference type="PANTHER" id="PTHR12558:SF13">
    <property type="entry name" value="CELL DIVISION CYCLE PROTEIN 27 HOMOLOG"/>
    <property type="match status" value="1"/>
</dbReference>
<feature type="repeat" description="TPR" evidence="1">
    <location>
        <begin position="279"/>
        <end position="312"/>
    </location>
</feature>
<dbReference type="EMBL" id="PVXO01000073">
    <property type="protein sequence ID" value="PRR76822.1"/>
    <property type="molecule type" value="Genomic_DNA"/>
</dbReference>
<dbReference type="InterPro" id="IPR011990">
    <property type="entry name" value="TPR-like_helical_dom_sf"/>
</dbReference>
<comment type="caution">
    <text evidence="2">The sequence shown here is derived from an EMBL/GenBank/DDBJ whole genome shotgun (WGS) entry which is preliminary data.</text>
</comment>
<dbReference type="SMART" id="SM00028">
    <property type="entry name" value="TPR"/>
    <property type="match status" value="3"/>
</dbReference>
<dbReference type="SUPFAM" id="SSF48452">
    <property type="entry name" value="TPR-like"/>
    <property type="match status" value="1"/>
</dbReference>
<feature type="repeat" description="TPR" evidence="1">
    <location>
        <begin position="245"/>
        <end position="278"/>
    </location>
</feature>
<protein>
    <submittedName>
        <fullName evidence="2">Tetratricopeptide repeat protein</fullName>
    </submittedName>
</protein>
<accession>A0A2T0AZY1</accession>
<dbReference type="PANTHER" id="PTHR12558">
    <property type="entry name" value="CELL DIVISION CYCLE 16,23,27"/>
    <property type="match status" value="1"/>
</dbReference>
<dbReference type="Gene3D" id="1.25.40.10">
    <property type="entry name" value="Tetratricopeptide repeat domain"/>
    <property type="match status" value="1"/>
</dbReference>
<dbReference type="Proteomes" id="UP000239706">
    <property type="component" value="Unassembled WGS sequence"/>
</dbReference>
<sequence length="360" mass="41986">MDIKSRFSEKLSHILFLEINKEKIESIFKAQVNEKIYIPIRSENIVEKVKSGEKMDSIPAGYFIEAMFFVLGADKNFKFNKVYKKILLNVPESIKFIKGKIYKAVDKKQYEDAYIMLKGLIEIEENEENYNKLIMLADKLRSLDRIYKEEELSIIEKAKSIFSQYAMPYLYECLIKRDDKDYENALIALNNYLKTGGEETKEITELKISLKNVVDYEKGKQLIYDDPQKSLSLLIPLLDEFNDDVELYYYIAIAYRILENYEKAIYYLIEAINIDSNMPELINELGINYASLGNFEKAIEFLRKAFEVTKSVEICTNLIMCYINAGKIEEAKKHLNIAKKLDPQDEIVIKLDSILNSNNN</sequence>
<dbReference type="Pfam" id="PF13181">
    <property type="entry name" value="TPR_8"/>
    <property type="match status" value="3"/>
</dbReference>
<evidence type="ECO:0000256" key="1">
    <source>
        <dbReference type="PROSITE-ProRule" id="PRU00339"/>
    </source>
</evidence>
<evidence type="ECO:0000313" key="3">
    <source>
        <dbReference type="Proteomes" id="UP000239706"/>
    </source>
</evidence>
<keyword evidence="3" id="KW-1185">Reference proteome</keyword>
<keyword evidence="1" id="KW-0802">TPR repeat</keyword>
<dbReference type="RefSeq" id="WP_106064765.1">
    <property type="nucleotide sequence ID" value="NZ_PVXO01000073.1"/>
</dbReference>
<gene>
    <name evidence="2" type="ORF">CLLI_27520</name>
</gene>
<dbReference type="OrthoDB" id="358807at2"/>
<dbReference type="InterPro" id="IPR019734">
    <property type="entry name" value="TPR_rpt"/>
</dbReference>
<evidence type="ECO:0000313" key="2">
    <source>
        <dbReference type="EMBL" id="PRR76822.1"/>
    </source>
</evidence>
<organism evidence="2 3">
    <name type="scientific">Clostridium liquoris</name>
    <dbReference type="NCBI Taxonomy" id="1289519"/>
    <lineage>
        <taxon>Bacteria</taxon>
        <taxon>Bacillati</taxon>
        <taxon>Bacillota</taxon>
        <taxon>Clostridia</taxon>
        <taxon>Eubacteriales</taxon>
        <taxon>Clostridiaceae</taxon>
        <taxon>Clostridium</taxon>
    </lineage>
</organism>
<proteinExistence type="predicted"/>
<name>A0A2T0AZY1_9CLOT</name>
<dbReference type="PROSITE" id="PS50005">
    <property type="entry name" value="TPR"/>
    <property type="match status" value="2"/>
</dbReference>